<dbReference type="SUPFAM" id="SSF56954">
    <property type="entry name" value="Outer membrane efflux proteins (OEP)"/>
    <property type="match status" value="1"/>
</dbReference>
<dbReference type="InterPro" id="IPR010131">
    <property type="entry name" value="MdtP/NodT-like"/>
</dbReference>
<reference evidence="3" key="1">
    <citation type="submission" date="2023-03" db="EMBL/GenBank/DDBJ databases">
        <title>Edaphobacter sp.</title>
        <authorList>
            <person name="Huber K.J."/>
            <person name="Papendorf J."/>
            <person name="Pilke C."/>
            <person name="Bunk B."/>
            <person name="Sproeer C."/>
            <person name="Pester M."/>
        </authorList>
    </citation>
    <scope>NUCLEOTIDE SEQUENCE</scope>
    <source>
        <strain evidence="3">DSM 110680</strain>
    </source>
</reference>
<gene>
    <name evidence="3" type="ORF">P8935_11355</name>
</gene>
<dbReference type="InterPro" id="IPR003423">
    <property type="entry name" value="OMP_efflux"/>
</dbReference>
<keyword evidence="2" id="KW-0812">Transmembrane</keyword>
<proteinExistence type="inferred from homology"/>
<dbReference type="Pfam" id="PF02321">
    <property type="entry name" value="OEP"/>
    <property type="match status" value="1"/>
</dbReference>
<dbReference type="GO" id="GO:0015562">
    <property type="term" value="F:efflux transmembrane transporter activity"/>
    <property type="evidence" value="ECO:0007669"/>
    <property type="project" value="InterPro"/>
</dbReference>
<keyword evidence="2" id="KW-1133">Transmembrane helix</keyword>
<accession>A0AAU7DRG8</accession>
<sequence length="433" mass="49131">MNLRGHAVSTRWFLRIAAVGALAGMFAGQSLHAQTNLSWDAIKAEFESENPTLKADALNVDEMKAEEITAFLRPNPGFTLSSDGTQLVPHNGVWQPFTGTQVQTNFSYLHERDHKRELRLQSSKEGTQISRSLHADLERNLLFNLRVAFVDVLQAKAILGLTKQELDYYDRIIEISRERNRTGAMAQIDLDRVELQRVQYESDWQTAEVSLRTAKIQLLQLLDDRTPVDQFDVQGPFEFSDVLKPLEDFRQIAMDNRPDLKAAVESIQQAKTNYKLAVANGSTDPTFSGWYTYNPSFNNPNDQQTLGVSISVPLRIFDRNQGEKKRTLLDIDRNQKLEDAAHAQVFSDVDSAYAQVNSNIILLRPYKDKYLEQALRVRETVTYSWQRGAASLMDFLNAQSDYRQVQLAYVQLIGSYLTAAGQLNLAVGIEEIH</sequence>
<dbReference type="AlphaFoldDB" id="A0AAU7DRG8"/>
<protein>
    <submittedName>
        <fullName evidence="3">TolC family protein</fullName>
    </submittedName>
</protein>
<dbReference type="Gene3D" id="1.20.1600.10">
    <property type="entry name" value="Outer membrane efflux proteins (OEP)"/>
    <property type="match status" value="1"/>
</dbReference>
<dbReference type="EMBL" id="CP121196">
    <property type="protein sequence ID" value="XBH19890.1"/>
    <property type="molecule type" value="Genomic_DNA"/>
</dbReference>
<feature type="transmembrane region" description="Helical" evidence="2">
    <location>
        <begin position="12"/>
        <end position="31"/>
    </location>
</feature>
<dbReference type="PANTHER" id="PTHR30203:SF24">
    <property type="entry name" value="BLR4935 PROTEIN"/>
    <property type="match status" value="1"/>
</dbReference>
<evidence type="ECO:0000256" key="1">
    <source>
        <dbReference type="ARBA" id="ARBA00007613"/>
    </source>
</evidence>
<evidence type="ECO:0000256" key="2">
    <source>
        <dbReference type="SAM" id="Phobius"/>
    </source>
</evidence>
<dbReference type="RefSeq" id="WP_348265112.1">
    <property type="nucleotide sequence ID" value="NZ_CP121196.1"/>
</dbReference>
<keyword evidence="2" id="KW-0472">Membrane</keyword>
<evidence type="ECO:0000313" key="3">
    <source>
        <dbReference type="EMBL" id="XBH19890.1"/>
    </source>
</evidence>
<dbReference type="PANTHER" id="PTHR30203">
    <property type="entry name" value="OUTER MEMBRANE CATION EFFLUX PROTEIN"/>
    <property type="match status" value="1"/>
</dbReference>
<name>A0AAU7DRG8_9BACT</name>
<comment type="similarity">
    <text evidence="1">Belongs to the outer membrane factor (OMF) (TC 1.B.17) family.</text>
</comment>
<organism evidence="3">
    <name type="scientific">Telmatobacter sp. DSM 110680</name>
    <dbReference type="NCBI Taxonomy" id="3036704"/>
    <lineage>
        <taxon>Bacteria</taxon>
        <taxon>Pseudomonadati</taxon>
        <taxon>Acidobacteriota</taxon>
        <taxon>Terriglobia</taxon>
        <taxon>Terriglobales</taxon>
        <taxon>Acidobacteriaceae</taxon>
        <taxon>Telmatobacter</taxon>
    </lineage>
</organism>